<feature type="transmembrane region" description="Helical" evidence="6">
    <location>
        <begin position="419"/>
        <end position="452"/>
    </location>
</feature>
<dbReference type="EMBL" id="OZ023719">
    <property type="protein sequence ID" value="CAK9869070.1"/>
    <property type="molecule type" value="Genomic_DNA"/>
</dbReference>
<keyword evidence="4 6" id="KW-1133">Transmembrane helix</keyword>
<dbReference type="InterPro" id="IPR002293">
    <property type="entry name" value="AA/rel_permease1"/>
</dbReference>
<keyword evidence="3 6" id="KW-0812">Transmembrane</keyword>
<feature type="transmembrane region" description="Helical" evidence="6">
    <location>
        <begin position="129"/>
        <end position="150"/>
    </location>
</feature>
<dbReference type="PANTHER" id="PTHR43243">
    <property type="entry name" value="INNER MEMBRANE TRANSPORTER YGJI-RELATED"/>
    <property type="match status" value="1"/>
</dbReference>
<protein>
    <recommendedName>
        <fullName evidence="7">Cationic amino acid transporter C-terminal domain-containing protein</fullName>
    </recommendedName>
</protein>
<evidence type="ECO:0000256" key="3">
    <source>
        <dbReference type="ARBA" id="ARBA00022692"/>
    </source>
</evidence>
<keyword evidence="9" id="KW-1185">Reference proteome</keyword>
<feature type="transmembrane region" description="Helical" evidence="6">
    <location>
        <begin position="363"/>
        <end position="386"/>
    </location>
</feature>
<feature type="transmembrane region" description="Helical" evidence="6">
    <location>
        <begin position="225"/>
        <end position="246"/>
    </location>
</feature>
<evidence type="ECO:0000256" key="4">
    <source>
        <dbReference type="ARBA" id="ARBA00022989"/>
    </source>
</evidence>
<evidence type="ECO:0000256" key="6">
    <source>
        <dbReference type="SAM" id="Phobius"/>
    </source>
</evidence>
<comment type="subcellular location">
    <subcellularLocation>
        <location evidence="1">Membrane</location>
        <topology evidence="1">Multi-pass membrane protein</topology>
    </subcellularLocation>
</comment>
<dbReference type="Proteomes" id="UP001497522">
    <property type="component" value="Chromosome 18"/>
</dbReference>
<dbReference type="Gene3D" id="1.20.1740.10">
    <property type="entry name" value="Amino acid/polyamine transporter I"/>
    <property type="match status" value="1"/>
</dbReference>
<dbReference type="Pfam" id="PF13906">
    <property type="entry name" value="AA_permease_C"/>
    <property type="match status" value="1"/>
</dbReference>
<dbReference type="Pfam" id="PF13520">
    <property type="entry name" value="AA_permease_2"/>
    <property type="match status" value="1"/>
</dbReference>
<sequence length="716" mass="76643">MQRKRTPCTFFQYNTNLKSSLSSFSSLESYGCALLQTPRRFWQRACAVSTVIDQMTEVKARSGAEMDRRLQWWDMIALGVGGMMGAGIFISTGIAARDYAGPAVVVSYLVAGISALLSAFCYTEFAVEMPVAGGAFSYLQITFGEFAAYITGANLIMEYLLSNAAVARSLTSYVASAFGVLGTNAWRVEIKHFPAGYNQLDFLAVTVVVTLTICLCFSTKNSSTFNLVMTVLHIGFVLFIIVAGFAKGDARNLTIAAASAGGAAATDSANGGGGFAPFGMRGIFNGAAIVYFSYIGYDAVSTTAEEVKNPAKNMIIGLSGSVIAVTILYCFIALALCMLQPYNLIDSEAPFSTAFQQFQGWEWASNFIGAGASLGIFTSLLVAMLGQARYMCVLGRAHVVPACFATVNASTNTPIDATLFLGICTAFIAFFTDLHVLLDLISIGTLFVFYMVANALVYRRHVVVGKTSPVPTLAYLTVFTALAACFVSLWQTTITTHEQETQQHADLTITSTKSSSWGLLIMCAGLAIFITAVFWWKVPAASPCVLHNNNKNKERWTVPCMPWIAAASIFLNIFLLGSVDKKSYVRFAIWTALAVVLYFLYVVHSTNDAAAAHETVSQGSINLQAVAAVVTKPGCGSHEEDVQGFNLEAVAAAAGAAAVTKPGHCAGSCNLMSAAALQVDEIRVENGMDTNLQLVVAPVQELLVQLPKTKLRGLML</sequence>
<feature type="transmembrane region" description="Helical" evidence="6">
    <location>
        <begin position="517"/>
        <end position="536"/>
    </location>
</feature>
<dbReference type="InterPro" id="IPR029485">
    <property type="entry name" value="CAT_C"/>
</dbReference>
<feature type="domain" description="Cationic amino acid transporter C-terminal" evidence="7">
    <location>
        <begin position="556"/>
        <end position="604"/>
    </location>
</feature>
<gene>
    <name evidence="8" type="ORF">CSSPJE1EN2_LOCUS11889</name>
</gene>
<evidence type="ECO:0000259" key="7">
    <source>
        <dbReference type="Pfam" id="PF13906"/>
    </source>
</evidence>
<feature type="transmembrane region" description="Helical" evidence="6">
    <location>
        <begin position="556"/>
        <end position="577"/>
    </location>
</feature>
<accession>A0ABP1B231</accession>
<feature type="transmembrane region" description="Helical" evidence="6">
    <location>
        <begin position="322"/>
        <end position="343"/>
    </location>
</feature>
<dbReference type="PANTHER" id="PTHR43243:SF41">
    <property type="entry name" value="CATIONIC AMINO ACID TRANSPORTER 7, CHLOROPLASTIC"/>
    <property type="match status" value="1"/>
</dbReference>
<proteinExistence type="inferred from homology"/>
<reference evidence="8" key="1">
    <citation type="submission" date="2024-03" db="EMBL/GenBank/DDBJ databases">
        <authorList>
            <consortium name="ELIXIR-Norway"/>
            <consortium name="Elixir Norway"/>
        </authorList>
    </citation>
    <scope>NUCLEOTIDE SEQUENCE</scope>
</reference>
<evidence type="ECO:0000313" key="9">
    <source>
        <dbReference type="Proteomes" id="UP001497522"/>
    </source>
</evidence>
<feature type="transmembrane region" description="Helical" evidence="6">
    <location>
        <begin position="75"/>
        <end position="96"/>
    </location>
</feature>
<comment type="similarity">
    <text evidence="2">Belongs to the amino acid-polyamine-organocation (APC) superfamily. Cationic amino acid transporter (CAT) (TC 2.A.3.3) family.</text>
</comment>
<name>A0ABP1B231_9BRYO</name>
<evidence type="ECO:0000256" key="2">
    <source>
        <dbReference type="ARBA" id="ARBA00008572"/>
    </source>
</evidence>
<feature type="transmembrane region" description="Helical" evidence="6">
    <location>
        <begin position="200"/>
        <end position="219"/>
    </location>
</feature>
<organism evidence="8 9">
    <name type="scientific">Sphagnum jensenii</name>
    <dbReference type="NCBI Taxonomy" id="128206"/>
    <lineage>
        <taxon>Eukaryota</taxon>
        <taxon>Viridiplantae</taxon>
        <taxon>Streptophyta</taxon>
        <taxon>Embryophyta</taxon>
        <taxon>Bryophyta</taxon>
        <taxon>Sphagnophytina</taxon>
        <taxon>Sphagnopsida</taxon>
        <taxon>Sphagnales</taxon>
        <taxon>Sphagnaceae</taxon>
        <taxon>Sphagnum</taxon>
    </lineage>
</organism>
<feature type="transmembrane region" description="Helical" evidence="6">
    <location>
        <begin position="102"/>
        <end position="122"/>
    </location>
</feature>
<evidence type="ECO:0000256" key="1">
    <source>
        <dbReference type="ARBA" id="ARBA00004141"/>
    </source>
</evidence>
<feature type="transmembrane region" description="Helical" evidence="6">
    <location>
        <begin position="472"/>
        <end position="490"/>
    </location>
</feature>
<evidence type="ECO:0000256" key="5">
    <source>
        <dbReference type="ARBA" id="ARBA00023136"/>
    </source>
</evidence>
<keyword evidence="5 6" id="KW-0472">Membrane</keyword>
<feature type="transmembrane region" description="Helical" evidence="6">
    <location>
        <begin position="584"/>
        <end position="603"/>
    </location>
</feature>
<evidence type="ECO:0000313" key="8">
    <source>
        <dbReference type="EMBL" id="CAK9869070.1"/>
    </source>
</evidence>